<feature type="compositionally biased region" description="Pro residues" evidence="4">
    <location>
        <begin position="1398"/>
        <end position="1409"/>
    </location>
</feature>
<name>A0A8T0D0V4_9TREM</name>
<dbReference type="Pfam" id="PF12031">
    <property type="entry name" value="BAF250_C"/>
    <property type="match status" value="2"/>
</dbReference>
<feature type="region of interest" description="Disordered" evidence="4">
    <location>
        <begin position="1381"/>
        <end position="1444"/>
    </location>
</feature>
<feature type="compositionally biased region" description="Low complexity" evidence="4">
    <location>
        <begin position="1185"/>
        <end position="1195"/>
    </location>
</feature>
<feature type="compositionally biased region" description="Polar residues" evidence="4">
    <location>
        <begin position="378"/>
        <end position="399"/>
    </location>
</feature>
<evidence type="ECO:0000313" key="6">
    <source>
        <dbReference type="EMBL" id="KAF8561510.1"/>
    </source>
</evidence>
<feature type="region of interest" description="Disordered" evidence="4">
    <location>
        <begin position="1231"/>
        <end position="1256"/>
    </location>
</feature>
<dbReference type="SUPFAM" id="SSF46774">
    <property type="entry name" value="ARID-like"/>
    <property type="match status" value="1"/>
</dbReference>
<dbReference type="GO" id="GO:0071565">
    <property type="term" value="C:nBAF complex"/>
    <property type="evidence" value="ECO:0007669"/>
    <property type="project" value="TreeGrafter"/>
</dbReference>
<feature type="compositionally biased region" description="Polar residues" evidence="4">
    <location>
        <begin position="27"/>
        <end position="36"/>
    </location>
</feature>
<feature type="compositionally biased region" description="Low complexity" evidence="4">
    <location>
        <begin position="655"/>
        <end position="666"/>
    </location>
</feature>
<feature type="compositionally biased region" description="Polar residues" evidence="4">
    <location>
        <begin position="570"/>
        <end position="581"/>
    </location>
</feature>
<feature type="compositionally biased region" description="Polar residues" evidence="4">
    <location>
        <begin position="406"/>
        <end position="415"/>
    </location>
</feature>
<dbReference type="InterPro" id="IPR033388">
    <property type="entry name" value="BAF250_C"/>
</dbReference>
<evidence type="ECO:0000259" key="5">
    <source>
        <dbReference type="PROSITE" id="PS51011"/>
    </source>
</evidence>
<dbReference type="GO" id="GO:0035060">
    <property type="term" value="C:brahma complex"/>
    <property type="evidence" value="ECO:0007669"/>
    <property type="project" value="InterPro"/>
</dbReference>
<comment type="caution">
    <text evidence="6">The sequence shown here is derived from an EMBL/GenBank/DDBJ whole genome shotgun (WGS) entry which is preliminary data.</text>
</comment>
<feature type="compositionally biased region" description="Low complexity" evidence="4">
    <location>
        <begin position="1126"/>
        <end position="1148"/>
    </location>
</feature>
<dbReference type="Gene3D" id="1.10.150.60">
    <property type="entry name" value="ARID DNA-binding domain"/>
    <property type="match status" value="1"/>
</dbReference>
<evidence type="ECO:0000256" key="1">
    <source>
        <dbReference type="ARBA" id="ARBA00004123"/>
    </source>
</evidence>
<dbReference type="PANTHER" id="PTHR12656:SF5">
    <property type="entry name" value="TRITHORAX GROUP PROTEIN OSA"/>
    <property type="match status" value="1"/>
</dbReference>
<organism evidence="6 7">
    <name type="scientific">Paragonimus westermani</name>
    <dbReference type="NCBI Taxonomy" id="34504"/>
    <lineage>
        <taxon>Eukaryota</taxon>
        <taxon>Metazoa</taxon>
        <taxon>Spiralia</taxon>
        <taxon>Lophotrochozoa</taxon>
        <taxon>Platyhelminthes</taxon>
        <taxon>Trematoda</taxon>
        <taxon>Digenea</taxon>
        <taxon>Plagiorchiida</taxon>
        <taxon>Troglotremata</taxon>
        <taxon>Troglotrematidae</taxon>
        <taxon>Paragonimus</taxon>
    </lineage>
</organism>
<feature type="compositionally biased region" description="Polar residues" evidence="4">
    <location>
        <begin position="50"/>
        <end position="61"/>
    </location>
</feature>
<dbReference type="SMART" id="SM01014">
    <property type="entry name" value="ARID"/>
    <property type="match status" value="1"/>
</dbReference>
<dbReference type="InterPro" id="IPR036431">
    <property type="entry name" value="ARID_dom_sf"/>
</dbReference>
<dbReference type="PROSITE" id="PS51011">
    <property type="entry name" value="ARID"/>
    <property type="match status" value="1"/>
</dbReference>
<feature type="compositionally biased region" description="Basic and acidic residues" evidence="4">
    <location>
        <begin position="2529"/>
        <end position="2538"/>
    </location>
</feature>
<evidence type="ECO:0000256" key="4">
    <source>
        <dbReference type="SAM" id="MobiDB-lite"/>
    </source>
</evidence>
<accession>A0A8T0D0V4</accession>
<feature type="compositionally biased region" description="Polar residues" evidence="4">
    <location>
        <begin position="315"/>
        <end position="326"/>
    </location>
</feature>
<evidence type="ECO:0000256" key="3">
    <source>
        <dbReference type="ARBA" id="ARBA00023242"/>
    </source>
</evidence>
<feature type="region of interest" description="Disordered" evidence="4">
    <location>
        <begin position="197"/>
        <end position="246"/>
    </location>
</feature>
<feature type="compositionally biased region" description="Low complexity" evidence="4">
    <location>
        <begin position="418"/>
        <end position="455"/>
    </location>
</feature>
<feature type="compositionally biased region" description="Low complexity" evidence="4">
    <location>
        <begin position="280"/>
        <end position="299"/>
    </location>
</feature>
<feature type="compositionally biased region" description="Polar residues" evidence="4">
    <location>
        <begin position="350"/>
        <end position="360"/>
    </location>
</feature>
<dbReference type="OrthoDB" id="8709537at2759"/>
<dbReference type="InterPro" id="IPR021906">
    <property type="entry name" value="BAF250/Osa"/>
</dbReference>
<keyword evidence="7" id="KW-1185">Reference proteome</keyword>
<feature type="compositionally biased region" description="Polar residues" evidence="4">
    <location>
        <begin position="667"/>
        <end position="676"/>
    </location>
</feature>
<feature type="compositionally biased region" description="Polar residues" evidence="4">
    <location>
        <begin position="777"/>
        <end position="790"/>
    </location>
</feature>
<dbReference type="Proteomes" id="UP000699462">
    <property type="component" value="Unassembled WGS sequence"/>
</dbReference>
<feature type="region of interest" description="Disordered" evidence="4">
    <location>
        <begin position="270"/>
        <end position="581"/>
    </location>
</feature>
<dbReference type="GO" id="GO:0016514">
    <property type="term" value="C:SWI/SNF complex"/>
    <property type="evidence" value="ECO:0007669"/>
    <property type="project" value="InterPro"/>
</dbReference>
<dbReference type="GO" id="GO:0005654">
    <property type="term" value="C:nucleoplasm"/>
    <property type="evidence" value="ECO:0007669"/>
    <property type="project" value="TreeGrafter"/>
</dbReference>
<feature type="compositionally biased region" description="Pro residues" evidence="4">
    <location>
        <begin position="558"/>
        <end position="567"/>
    </location>
</feature>
<feature type="domain" description="ARID" evidence="5">
    <location>
        <begin position="983"/>
        <end position="1074"/>
    </location>
</feature>
<feature type="compositionally biased region" description="Low complexity" evidence="4">
    <location>
        <begin position="237"/>
        <end position="246"/>
    </location>
</feature>
<dbReference type="SMART" id="SM00501">
    <property type="entry name" value="BRIGHT"/>
    <property type="match status" value="1"/>
</dbReference>
<feature type="region of interest" description="Disordered" evidence="4">
    <location>
        <begin position="1"/>
        <end position="64"/>
    </location>
</feature>
<dbReference type="CDD" id="cd16865">
    <property type="entry name" value="ARID_ARID1A-like"/>
    <property type="match status" value="1"/>
</dbReference>
<proteinExistence type="predicted"/>
<dbReference type="GO" id="GO:0006338">
    <property type="term" value="P:chromatin remodeling"/>
    <property type="evidence" value="ECO:0007669"/>
    <property type="project" value="InterPro"/>
</dbReference>
<feature type="compositionally biased region" description="Basic and acidic residues" evidence="4">
    <location>
        <begin position="1928"/>
        <end position="1940"/>
    </location>
</feature>
<dbReference type="GO" id="GO:0031491">
    <property type="term" value="F:nucleosome binding"/>
    <property type="evidence" value="ECO:0007669"/>
    <property type="project" value="TreeGrafter"/>
</dbReference>
<keyword evidence="2" id="KW-0597">Phosphoprotein</keyword>
<dbReference type="Pfam" id="PF01388">
    <property type="entry name" value="ARID"/>
    <property type="match status" value="1"/>
</dbReference>
<dbReference type="GO" id="GO:0003677">
    <property type="term" value="F:DNA binding"/>
    <property type="evidence" value="ECO:0007669"/>
    <property type="project" value="InterPro"/>
</dbReference>
<reference evidence="6 7" key="1">
    <citation type="submission" date="2019-07" db="EMBL/GenBank/DDBJ databases">
        <title>Annotation for the trematode Paragonimus westermani.</title>
        <authorList>
            <person name="Choi Y.-J."/>
        </authorList>
    </citation>
    <scope>NUCLEOTIDE SEQUENCE [LARGE SCALE GENOMIC DNA]</scope>
    <source>
        <strain evidence="6">180907_Pwestermani</strain>
    </source>
</reference>
<dbReference type="PANTHER" id="PTHR12656">
    <property type="entry name" value="BRG-1 ASSOCIATED FACTOR 250 BAF250"/>
    <property type="match status" value="1"/>
</dbReference>
<feature type="region of interest" description="Disordered" evidence="4">
    <location>
        <begin position="2516"/>
        <end position="2548"/>
    </location>
</feature>
<feature type="compositionally biased region" description="Polar residues" evidence="4">
    <location>
        <begin position="1"/>
        <end position="10"/>
    </location>
</feature>
<feature type="region of interest" description="Disordered" evidence="4">
    <location>
        <begin position="1916"/>
        <end position="1978"/>
    </location>
</feature>
<dbReference type="InterPro" id="IPR001606">
    <property type="entry name" value="ARID_dom"/>
</dbReference>
<feature type="compositionally biased region" description="Polar residues" evidence="4">
    <location>
        <begin position="270"/>
        <end position="279"/>
    </location>
</feature>
<protein>
    <recommendedName>
        <fullName evidence="5">ARID domain-containing protein</fullName>
    </recommendedName>
</protein>
<comment type="subcellular location">
    <subcellularLocation>
        <location evidence="1">Nucleus</location>
    </subcellularLocation>
</comment>
<feature type="compositionally biased region" description="Polar residues" evidence="4">
    <location>
        <begin position="597"/>
        <end position="615"/>
    </location>
</feature>
<evidence type="ECO:0000313" key="7">
    <source>
        <dbReference type="Proteomes" id="UP000699462"/>
    </source>
</evidence>
<dbReference type="EMBL" id="JTDF01021692">
    <property type="protein sequence ID" value="KAF8561510.1"/>
    <property type="molecule type" value="Genomic_DNA"/>
</dbReference>
<sequence>MEYPTTNLGSGQPGYQHPQDQPLISPGCNSQPTTTAFPAPESGPHHRTYASYQQPYQSSHEYSGIPNVHPPPNPSTYYSTESHGQSLTLNQLLQQGSTPAGYQIRSHSGPSGQAPYRSYEPFPYGYKPGVPGGVPDRPQVNAYPYVHATGHRYPDLYGRSVYPGYASGSAYSYYQNSPMPPQPQQARQMVIPQVSTADYPIPCSSSTPPRPTQPTTPAGSGLMMDRPPSRSLGPHGQSSSMSPVQLSSPIHNSIAVNPALSNWPQHASSFGSPIQLSHGQTQLQQQTASRSASRDSQQLKNSSDPCSEAHASDGQLENNPVNQTEDTGSRPLSRLSEASYHFFVEKRTGRPSTANSSNSGIREVSDDPCGQNAIDAQPASSTDSTSVGSNVLLESQSPTLGAPNFMNMSTTSPANAVSRGTPPSHQSSSSNSCASASTPSGHTVVGPPIPGVVGPQRLLGQHCQPFRPYGLPPQGSQIHRPPYPPYIQSQSPQQQPAQQQAGHYVTGGRPPSFYPGSGHPMRPAQMHTMGHSGVMLPRSSMSSSHFPSQTGVSGLGMMPPPAAPPPNANQSGSGNSGPASQMGFLSTSAYAQGGSASGVSYTAPSGAASSASWDPQSHGPHPAGVPNSISHQQHFAAGRPSPLYGGPSERPAGYSSPPQSTVPTSTGMSSQPSITGGTYPPTQIPPYHSQMPPYSGMPYHSHPYLSAVGVGGPTPSSPQSQQQQAMPMGNSGNAPPPYPVHAVPAGGTSGQPVRDHFHPSYGHSVPQPPDRGAPPTFGSSNMMADSTGFPSTAGGVVPTSIRMSNTGVATGNKMSPCGMVKSTKMEPGMRSMTPTNNALPGASTNISFGTCAGPLDETTSSAHHLPSSQQSGVVLHSGQSLQHFPSNYWPEGMAPGQFNSAMVGPQGHHAFPPFQHYRPPVPQNHPQYAHNLPNSVGGSQSSGSIYGGGGVNAPNASHLHPAAHSISSQSSSGFQKLLEMGSEPERRGWLEHYVRFMEEIGKPLVGLPQVVKQPLDLYRFYLAVRERGGVLEVIKARRWKEISQLVNINASASAAYTLRKNYCKFLLDYECRFDRGGSDPRPILSHIEAMSGKKKKPSTGDTDPGCGPITSLSGSGLQVPAPPSPAGSHSSASSSLLPPGSGSASLSGVPTAGSAASDSQHGPSTQQQRFTDSNQSVNPTMLIENSNGISSSPTSSAISSGNFISGCSVSSPQRPPSTSAAINGYGCPPHSSVELPSRSNTSWPWSSAAGPPTSGVQQSTLVAINGLPATSSPVRGPLATHAMQSGTLDSGVRSQYGFPPSMGKMTSVHAPSSGIGTVSMSQPPVSAPAVVNASIAPPSTSVIMTVTGSTITTALFTKGTEPTVHHHASPYPPLLTPGTFCPPSVHQHSMGSQHPQSPGHPVPPHPSAPGPAHSPMHSRMCIPMGVRTPSFGSNSTGPTHPGGASDPVALLCMQQLRSSIPTQMPNYPSGVLSSFPGAPAVGASVPAHLIHHHGQRPGYVATILKRVEHHPFPPGSIEATQVESTRKRRYRSKDVGSIAPFKLLMALRSGLTAEVSWALNCLNILLRDENSIDCITPATLPGLITNLVELWRHSLGEVFNHQMFVTSLELPTDLSSIACSDLVSKHASSTSTPTPKMKYLPRSSFEASMLKSPNVLSLPNGLANLERDIIATARSCNVPLMFVRAGIRQLLRKCADSNSSSLPLHTRNGLLFRVDQLCTVQTTTGFLTGMNNVPADSVGSHHSRTRKRGKTSIPCLNYTACASSANTHGLASTFSPFSTFAARSESLSAWTTARVTTAVNSFRSPEAYTNLRELASYVIEELLERDCKFKSSSDETDQNKFALRSVDTPLTVDVSNHMGLKPTNSPAKLLRELIVHGGGDTTCHIMPPFGASPFPSRHWSCESDVNPNDAESGFIESNAFPTPPPTVVKEKCTPKDKAVDEPNDVVEPPDEDDAQPVSKRVRHASTSSLTCPILSPQPIDECMDDRDTHDSTLQVRPASMLGTEEGTPNASMPVDDDDTEFSHMVMDANGRCPLRAREELVHHGVTCLWPDTPQTDSNEARAVRCLCVSTVLRNLSFLSLSEQQLCTHKGLLSLIGRVILLGHEHIGPTDNWQTVEKAAHTLDASLCAWRTPMWLEDMRENALVALVNVAGYVKLITFEESIVRPILEGLLHWVICPIAVSIDPFPGHRTLSPRRLALEAINRLCVHETNVDLLLSTPNFHEADLSKLFDRLAHWLALPEDQVTRELALSTMHYLTGGGMSYSNTLDGAPGKISTDPSFTALPTNHIGTTLLALAKPCPIAGLLAFIEAAETTTRRVIEQFGVQALQERPELMGTSLEMVRRAGALLDRLAADSTGRARFTPNLELRLMDLVTSRVLDATVAHLLCGALHRLSCNRHSVKNITTPLVPPNPTVEVVTRLLNDTNRESKEIAVVSCTEPIKASDGSSALVNPSVASTCVSRSPTYVPGSSTFESVDGNSLDQPSNNCVKEDVSDVDCYSSITNDAQSQSMLGNVLTESQQPFPSSKSLPVKKESDDTGERTLTNSEPALTVPATEVSLVQNRIAS</sequence>
<dbReference type="GO" id="GO:0006357">
    <property type="term" value="P:regulation of transcription by RNA polymerase II"/>
    <property type="evidence" value="ECO:0007669"/>
    <property type="project" value="TreeGrafter"/>
</dbReference>
<feature type="region of interest" description="Disordered" evidence="4">
    <location>
        <begin position="1089"/>
        <end position="1195"/>
    </location>
</feature>
<feature type="region of interest" description="Disordered" evidence="4">
    <location>
        <begin position="593"/>
        <end position="797"/>
    </location>
</feature>
<gene>
    <name evidence="6" type="ORF">P879_08436</name>
</gene>
<feature type="compositionally biased region" description="Polar residues" evidence="4">
    <location>
        <begin position="2516"/>
        <end position="2526"/>
    </location>
</feature>
<dbReference type="GO" id="GO:0045893">
    <property type="term" value="P:positive regulation of DNA-templated transcription"/>
    <property type="evidence" value="ECO:0007669"/>
    <property type="project" value="TreeGrafter"/>
</dbReference>
<feature type="compositionally biased region" description="Acidic residues" evidence="4">
    <location>
        <begin position="1941"/>
        <end position="1954"/>
    </location>
</feature>
<feature type="compositionally biased region" description="Polar residues" evidence="4">
    <location>
        <begin position="1154"/>
        <end position="1179"/>
    </location>
</feature>
<feature type="compositionally biased region" description="Low complexity" evidence="4">
    <location>
        <begin position="486"/>
        <end position="501"/>
    </location>
</feature>
<evidence type="ECO:0000256" key="2">
    <source>
        <dbReference type="ARBA" id="ARBA00022553"/>
    </source>
</evidence>
<feature type="compositionally biased region" description="Low complexity" evidence="4">
    <location>
        <begin position="713"/>
        <end position="729"/>
    </location>
</feature>
<feature type="region of interest" description="Disordered" evidence="4">
    <location>
        <begin position="936"/>
        <end position="968"/>
    </location>
</feature>
<keyword evidence="3" id="KW-0539">Nucleus</keyword>